<sequence>MAVSNPSPALLAAAVQPLQPVQPVQPVEMPQRACRWQACAVPLACVALLALAGPWWSDYLSDLVVKTMILAIFALSLQLLVGGTGLVSLGHAAFMGLGAYAAVLSAGNEGGSLPAMLGWALLASGGYALLVGLLSLRTRGIYFIMVTLAFAQMAYFVVHDTGIGGGSDGIYLMARPALGAIDMEIPRVQYYVVLAALVLVYAFLAGLRQSRFGAALAGIRVNEQRMRAAGFTTYGYKLAAFVLAGMLAGVAGFLLAVRDAVVNPELLSWHHSGEVLLMVILGGLGSLRGAVLGTVAFVALKEVLSTHAIVGPMADHWQLSLGLAIIVLVALLPKGLMGLIGLAGLARQRAGVHNEVHHKEAGHG</sequence>
<comment type="subcellular location">
    <subcellularLocation>
        <location evidence="1">Cell membrane</location>
        <topology evidence="1">Multi-pass membrane protein</topology>
    </subcellularLocation>
</comment>
<dbReference type="InterPro" id="IPR001851">
    <property type="entry name" value="ABC_transp_permease"/>
</dbReference>
<evidence type="ECO:0000256" key="5">
    <source>
        <dbReference type="ARBA" id="ARBA00023136"/>
    </source>
</evidence>
<keyword evidence="2" id="KW-1003">Cell membrane</keyword>
<feature type="transmembrane region" description="Helical" evidence="6">
    <location>
        <begin position="188"/>
        <end position="207"/>
    </location>
</feature>
<feature type="transmembrane region" description="Helical" evidence="6">
    <location>
        <begin position="113"/>
        <end position="134"/>
    </location>
</feature>
<dbReference type="Pfam" id="PF02653">
    <property type="entry name" value="BPD_transp_2"/>
    <property type="match status" value="1"/>
</dbReference>
<dbReference type="PANTHER" id="PTHR30482:SF17">
    <property type="entry name" value="ABC TRANSPORTER ATP-BINDING PROTEIN"/>
    <property type="match status" value="1"/>
</dbReference>
<feature type="transmembrane region" description="Helical" evidence="6">
    <location>
        <begin position="275"/>
        <end position="300"/>
    </location>
</feature>
<keyword evidence="4 6" id="KW-1133">Transmembrane helix</keyword>
<dbReference type="GO" id="GO:0005886">
    <property type="term" value="C:plasma membrane"/>
    <property type="evidence" value="ECO:0007669"/>
    <property type="project" value="UniProtKB-SubCell"/>
</dbReference>
<dbReference type="InterPro" id="IPR043428">
    <property type="entry name" value="LivM-like"/>
</dbReference>
<feature type="transmembrane region" description="Helical" evidence="6">
    <location>
        <begin position="38"/>
        <end position="57"/>
    </location>
</feature>
<keyword evidence="3 6" id="KW-0812">Transmembrane</keyword>
<feature type="transmembrane region" description="Helical" evidence="6">
    <location>
        <begin position="63"/>
        <end position="81"/>
    </location>
</feature>
<dbReference type="PANTHER" id="PTHR30482">
    <property type="entry name" value="HIGH-AFFINITY BRANCHED-CHAIN AMINO ACID TRANSPORT SYSTEM PERMEASE"/>
    <property type="match status" value="1"/>
</dbReference>
<evidence type="ECO:0000256" key="6">
    <source>
        <dbReference type="SAM" id="Phobius"/>
    </source>
</evidence>
<dbReference type="AlphaFoldDB" id="A0A1H3I3F0"/>
<dbReference type="EMBL" id="FNPE01000003">
    <property type="protein sequence ID" value="SDY21689.1"/>
    <property type="molecule type" value="Genomic_DNA"/>
</dbReference>
<name>A0A1H3I3F0_9BURK</name>
<gene>
    <name evidence="7" type="ORF">SAMN05421547_103142</name>
</gene>
<evidence type="ECO:0000256" key="3">
    <source>
        <dbReference type="ARBA" id="ARBA00022692"/>
    </source>
</evidence>
<evidence type="ECO:0000313" key="7">
    <source>
        <dbReference type="EMBL" id="SDY21689.1"/>
    </source>
</evidence>
<feature type="transmembrane region" description="Helical" evidence="6">
    <location>
        <begin position="141"/>
        <end position="158"/>
    </location>
</feature>
<reference evidence="7 8" key="1">
    <citation type="submission" date="2016-10" db="EMBL/GenBank/DDBJ databases">
        <authorList>
            <person name="de Groot N.N."/>
        </authorList>
    </citation>
    <scope>NUCLEOTIDE SEQUENCE [LARGE SCALE GENOMIC DNA]</scope>
    <source>
        <strain evidence="7 8">LMG 24775</strain>
    </source>
</reference>
<dbReference type="GeneID" id="94689378"/>
<dbReference type="RefSeq" id="WP_074921169.1">
    <property type="nucleotide sequence ID" value="NZ_CP141274.1"/>
</dbReference>
<evidence type="ECO:0000256" key="2">
    <source>
        <dbReference type="ARBA" id="ARBA00022475"/>
    </source>
</evidence>
<protein>
    <submittedName>
        <fullName evidence="7">Amino acid/amide ABC transporter membrane protein 2, HAAT family</fullName>
    </submittedName>
</protein>
<evidence type="ECO:0000313" key="8">
    <source>
        <dbReference type="Proteomes" id="UP000183417"/>
    </source>
</evidence>
<accession>A0A1H3I3F0</accession>
<evidence type="ECO:0000256" key="1">
    <source>
        <dbReference type="ARBA" id="ARBA00004651"/>
    </source>
</evidence>
<feature type="transmembrane region" description="Helical" evidence="6">
    <location>
        <begin position="321"/>
        <end position="346"/>
    </location>
</feature>
<proteinExistence type="predicted"/>
<dbReference type="GO" id="GO:0015658">
    <property type="term" value="F:branched-chain amino acid transmembrane transporter activity"/>
    <property type="evidence" value="ECO:0007669"/>
    <property type="project" value="InterPro"/>
</dbReference>
<keyword evidence="5 6" id="KW-0472">Membrane</keyword>
<evidence type="ECO:0000256" key="4">
    <source>
        <dbReference type="ARBA" id="ARBA00022989"/>
    </source>
</evidence>
<dbReference type="CDD" id="cd06581">
    <property type="entry name" value="TM_PBP1_LivM_like"/>
    <property type="match status" value="1"/>
</dbReference>
<dbReference type="Proteomes" id="UP000183417">
    <property type="component" value="Unassembled WGS sequence"/>
</dbReference>
<feature type="transmembrane region" description="Helical" evidence="6">
    <location>
        <begin position="234"/>
        <end position="255"/>
    </location>
</feature>
<organism evidence="7 8">
    <name type="scientific">Delftia lacustris</name>
    <dbReference type="NCBI Taxonomy" id="558537"/>
    <lineage>
        <taxon>Bacteria</taxon>
        <taxon>Pseudomonadati</taxon>
        <taxon>Pseudomonadota</taxon>
        <taxon>Betaproteobacteria</taxon>
        <taxon>Burkholderiales</taxon>
        <taxon>Comamonadaceae</taxon>
        <taxon>Delftia</taxon>
    </lineage>
</organism>